<keyword evidence="2 3" id="KW-0808">Transferase</keyword>
<keyword evidence="1" id="KW-0328">Glycosyltransferase</keyword>
<dbReference type="PANTHER" id="PTHR30160:SF7">
    <property type="entry name" value="ADP-HEPTOSE--LPS HEPTOSYLTRANSFERASE 2"/>
    <property type="match status" value="1"/>
</dbReference>
<dbReference type="CDD" id="cd03789">
    <property type="entry name" value="GT9_LPS_heptosyltransferase"/>
    <property type="match status" value="1"/>
</dbReference>
<proteinExistence type="predicted"/>
<evidence type="ECO:0000313" key="4">
    <source>
        <dbReference type="Proteomes" id="UP000188879"/>
    </source>
</evidence>
<dbReference type="EMBL" id="MLCO01000436">
    <property type="protein sequence ID" value="ONG44471.1"/>
    <property type="molecule type" value="Genomic_DNA"/>
</dbReference>
<dbReference type="RefSeq" id="WP_076960525.1">
    <property type="nucleotide sequence ID" value="NZ_MLCO01000436.1"/>
</dbReference>
<dbReference type="GO" id="GO:0005829">
    <property type="term" value="C:cytosol"/>
    <property type="evidence" value="ECO:0007669"/>
    <property type="project" value="TreeGrafter"/>
</dbReference>
<dbReference type="Gene3D" id="3.40.50.2000">
    <property type="entry name" value="Glycogen Phosphorylase B"/>
    <property type="match status" value="2"/>
</dbReference>
<dbReference type="SUPFAM" id="SSF53756">
    <property type="entry name" value="UDP-Glycosyltransferase/glycogen phosphorylase"/>
    <property type="match status" value="1"/>
</dbReference>
<dbReference type="PANTHER" id="PTHR30160">
    <property type="entry name" value="TETRAACYLDISACCHARIDE 4'-KINASE-RELATED"/>
    <property type="match status" value="1"/>
</dbReference>
<sequence>MRILFVTATRIGDAVLSTGLIDHLLRTYPQARFTIACGPVAEGIFARMPRRDATIVLSKRRFAGHWLSLWGEVARRRWDLVVDLRGSALSWLVLTRRRAVMHGGRRAGHKLQQLAAVLGLDPAPRPAAWWGPQDEARAAALLPGEGRFIALGPSANWAGKVWPPERFSELFRQLTAPGGRLEGARPVVLAGPGATEAAMAAPVLAALPGAIDLVGRLELPEAAAVMARCALFLGNDSGLMHLSAAAGTPTLGLFGPTPATEYAPMGPRARAVLARGTPGQAAMEALPVEDALAAAIALLDQPAT</sequence>
<dbReference type="Pfam" id="PF01075">
    <property type="entry name" value="Glyco_transf_9"/>
    <property type="match status" value="1"/>
</dbReference>
<protein>
    <submittedName>
        <fullName evidence="3">Heptosyltransferase</fullName>
    </submittedName>
</protein>
<accession>A0A1V2GTY8</accession>
<dbReference type="AlphaFoldDB" id="A0A1V2GTY8"/>
<keyword evidence="4" id="KW-1185">Reference proteome</keyword>
<gene>
    <name evidence="3" type="ORF">BKE38_28205</name>
</gene>
<dbReference type="GO" id="GO:0009244">
    <property type="term" value="P:lipopolysaccharide core region biosynthetic process"/>
    <property type="evidence" value="ECO:0007669"/>
    <property type="project" value="TreeGrafter"/>
</dbReference>
<evidence type="ECO:0000256" key="1">
    <source>
        <dbReference type="ARBA" id="ARBA00022676"/>
    </source>
</evidence>
<evidence type="ECO:0000256" key="2">
    <source>
        <dbReference type="ARBA" id="ARBA00022679"/>
    </source>
</evidence>
<evidence type="ECO:0000313" key="3">
    <source>
        <dbReference type="EMBL" id="ONG44471.1"/>
    </source>
</evidence>
<name>A0A1V2GTY8_9PROT</name>
<reference evidence="3 4" key="1">
    <citation type="submission" date="2016-10" db="EMBL/GenBank/DDBJ databases">
        <title>Draft Genome sequence of Roseomonas sp. strain M3.</title>
        <authorList>
            <person name="Subhash Y."/>
            <person name="Lee S."/>
        </authorList>
    </citation>
    <scope>NUCLEOTIDE SEQUENCE [LARGE SCALE GENOMIC DNA]</scope>
    <source>
        <strain evidence="3 4">M3</strain>
    </source>
</reference>
<comment type="caution">
    <text evidence="3">The sequence shown here is derived from an EMBL/GenBank/DDBJ whole genome shotgun (WGS) entry which is preliminary data.</text>
</comment>
<dbReference type="OrthoDB" id="9797795at2"/>
<dbReference type="InterPro" id="IPR051199">
    <property type="entry name" value="LPS_LOS_Heptosyltrfase"/>
</dbReference>
<dbReference type="Proteomes" id="UP000188879">
    <property type="component" value="Unassembled WGS sequence"/>
</dbReference>
<dbReference type="InterPro" id="IPR002201">
    <property type="entry name" value="Glyco_trans_9"/>
</dbReference>
<dbReference type="GO" id="GO:0008713">
    <property type="term" value="F:ADP-heptose-lipopolysaccharide heptosyltransferase activity"/>
    <property type="evidence" value="ECO:0007669"/>
    <property type="project" value="TreeGrafter"/>
</dbReference>
<organism evidence="3 4">
    <name type="scientific">Teichococcus deserti</name>
    <dbReference type="NCBI Taxonomy" id="1817963"/>
    <lineage>
        <taxon>Bacteria</taxon>
        <taxon>Pseudomonadati</taxon>
        <taxon>Pseudomonadota</taxon>
        <taxon>Alphaproteobacteria</taxon>
        <taxon>Acetobacterales</taxon>
        <taxon>Roseomonadaceae</taxon>
        <taxon>Roseomonas</taxon>
    </lineage>
</organism>